<evidence type="ECO:0000313" key="1">
    <source>
        <dbReference type="EMBL" id="OEG72994.1"/>
    </source>
</evidence>
<dbReference type="InterPro" id="IPR009776">
    <property type="entry name" value="Spore_0_M"/>
</dbReference>
<dbReference type="STRING" id="23.BEL05_06230"/>
<reference evidence="1 2" key="1">
    <citation type="submission" date="2016-07" db="EMBL/GenBank/DDBJ databases">
        <title>Whole-genome of two Shewanella species isolated from a digestive organ of sea cucumber Apostichopus japonicus Selenka 1867.</title>
        <authorList>
            <person name="Hong H.-H."/>
            <person name="Choi H."/>
            <person name="Cheon S."/>
            <person name="Oh J.-S."/>
            <person name="Lee H.-G."/>
            <person name="Park C."/>
        </authorList>
    </citation>
    <scope>NUCLEOTIDE SEQUENCE [LARGE SCALE GENOMIC DNA]</scope>
    <source>
        <strain evidence="1 2">CSB03KR</strain>
    </source>
</reference>
<dbReference type="PANTHER" id="PTHR40053">
    <property type="entry name" value="SPORULATION-CONTROL PROTEIN SPO0M"/>
    <property type="match status" value="1"/>
</dbReference>
<dbReference type="PANTHER" id="PTHR40053:SF1">
    <property type="entry name" value="SPORULATION-CONTROL PROTEIN SPO0M"/>
    <property type="match status" value="1"/>
</dbReference>
<dbReference type="Proteomes" id="UP000095230">
    <property type="component" value="Unassembled WGS sequence"/>
</dbReference>
<gene>
    <name evidence="1" type="ORF">BEL05_06230</name>
</gene>
<protein>
    <submittedName>
        <fullName evidence="1">Sporulation protein SpoOM</fullName>
    </submittedName>
</protein>
<comment type="caution">
    <text evidence="1">The sequence shown here is derived from an EMBL/GenBank/DDBJ whole genome shotgun (WGS) entry which is preliminary data.</text>
</comment>
<dbReference type="AlphaFoldDB" id="A0A1E5IQZ4"/>
<accession>A0A1E5IQZ4</accession>
<dbReference type="EMBL" id="MCBT01000044">
    <property type="protein sequence ID" value="OEG72994.1"/>
    <property type="molecule type" value="Genomic_DNA"/>
</dbReference>
<sequence>MLKKILASVGIGKARVDTILLDDQLRAGDTFAIEVVITGGDVEQELNGLEFAIMAQAKAEKSLGDDEVKYSKSVILQSWKPMLKQVIQPGETVIRRFNLNLHSEAPATQLFGQPIAKVWLQTGLDIKNGVDGSDKDPLVIVPSATQLAVLELIENSGYRLYKTDIEAGYIRAKQFSSHLPCYQEYEFKPASHSFFGARELEVTFVDNGESTGVLIEIDRAFTGDGYLSVSIPNHCDTVDAVRPYIENLLS</sequence>
<dbReference type="RefSeq" id="WP_069671600.1">
    <property type="nucleotide sequence ID" value="NZ_MCBT01000044.1"/>
</dbReference>
<dbReference type="Pfam" id="PF07070">
    <property type="entry name" value="Spo0M"/>
    <property type="match status" value="1"/>
</dbReference>
<name>A0A1E5IQZ4_SHECO</name>
<proteinExistence type="predicted"/>
<evidence type="ECO:0000313" key="2">
    <source>
        <dbReference type="Proteomes" id="UP000095230"/>
    </source>
</evidence>
<dbReference type="OrthoDB" id="2351239at2"/>
<organism evidence="1 2">
    <name type="scientific">Shewanella colwelliana</name>
    <name type="common">Alteromonas colwelliana</name>
    <dbReference type="NCBI Taxonomy" id="23"/>
    <lineage>
        <taxon>Bacteria</taxon>
        <taxon>Pseudomonadati</taxon>
        <taxon>Pseudomonadota</taxon>
        <taxon>Gammaproteobacteria</taxon>
        <taxon>Alteromonadales</taxon>
        <taxon>Shewanellaceae</taxon>
        <taxon>Shewanella</taxon>
    </lineage>
</organism>